<dbReference type="Pfam" id="PF05552">
    <property type="entry name" value="MS_channel_1st_1"/>
    <property type="match status" value="1"/>
</dbReference>
<dbReference type="InterPro" id="IPR008910">
    <property type="entry name" value="MSC_TM_helix"/>
</dbReference>
<evidence type="ECO:0000256" key="5">
    <source>
        <dbReference type="ARBA" id="ARBA00022989"/>
    </source>
</evidence>
<dbReference type="OrthoDB" id="9809206at2"/>
<dbReference type="SUPFAM" id="SSF82861">
    <property type="entry name" value="Mechanosensitive channel protein MscS (YggB), transmembrane region"/>
    <property type="match status" value="1"/>
</dbReference>
<accession>A0A3S0S3Z6</accession>
<dbReference type="GO" id="GO:0008381">
    <property type="term" value="F:mechanosensitive monoatomic ion channel activity"/>
    <property type="evidence" value="ECO:0007669"/>
    <property type="project" value="InterPro"/>
</dbReference>
<evidence type="ECO:0000313" key="11">
    <source>
        <dbReference type="Proteomes" id="UP000267077"/>
    </source>
</evidence>
<dbReference type="InterPro" id="IPR010920">
    <property type="entry name" value="LSM_dom_sf"/>
</dbReference>
<dbReference type="Pfam" id="PF00924">
    <property type="entry name" value="MS_channel_2nd"/>
    <property type="match status" value="1"/>
</dbReference>
<dbReference type="Gene3D" id="2.30.30.60">
    <property type="match status" value="1"/>
</dbReference>
<keyword evidence="5 7" id="KW-1133">Transmembrane helix</keyword>
<dbReference type="SUPFAM" id="SSF50182">
    <property type="entry name" value="Sm-like ribonucleoproteins"/>
    <property type="match status" value="1"/>
</dbReference>
<evidence type="ECO:0000259" key="8">
    <source>
        <dbReference type="Pfam" id="PF00924"/>
    </source>
</evidence>
<dbReference type="InterPro" id="IPR011014">
    <property type="entry name" value="MscS_channel_TM-2"/>
</dbReference>
<dbReference type="Proteomes" id="UP000267077">
    <property type="component" value="Unassembled WGS sequence"/>
</dbReference>
<comment type="similarity">
    <text evidence="2 7">Belongs to the MscS (TC 1.A.23) family.</text>
</comment>
<dbReference type="EMBL" id="RYZR01000005">
    <property type="protein sequence ID" value="RUL64326.1"/>
    <property type="molecule type" value="Genomic_DNA"/>
</dbReference>
<dbReference type="Pfam" id="PF21082">
    <property type="entry name" value="MS_channel_3rd"/>
    <property type="match status" value="1"/>
</dbReference>
<proteinExistence type="inferred from homology"/>
<evidence type="ECO:0000256" key="6">
    <source>
        <dbReference type="ARBA" id="ARBA00023136"/>
    </source>
</evidence>
<protein>
    <recommendedName>
        <fullName evidence="7">Small-conductance mechanosensitive channel</fullName>
    </recommendedName>
</protein>
<evidence type="ECO:0000256" key="7">
    <source>
        <dbReference type="RuleBase" id="RU369025"/>
    </source>
</evidence>
<evidence type="ECO:0000313" key="10">
    <source>
        <dbReference type="EMBL" id="RUL64326.1"/>
    </source>
</evidence>
<evidence type="ECO:0000256" key="2">
    <source>
        <dbReference type="ARBA" id="ARBA00008017"/>
    </source>
</evidence>
<dbReference type="InterPro" id="IPR045275">
    <property type="entry name" value="MscS_archaea/bacteria_type"/>
</dbReference>
<keyword evidence="7" id="KW-0406">Ion transport</keyword>
<dbReference type="AlphaFoldDB" id="A0A3S0S3Z6"/>
<keyword evidence="4 7" id="KW-0812">Transmembrane</keyword>
<comment type="caution">
    <text evidence="10">The sequence shown here is derived from an EMBL/GenBank/DDBJ whole genome shotgun (WGS) entry which is preliminary data.</text>
</comment>
<organism evidence="10 11">
    <name type="scientific">Dyella dinghuensis</name>
    <dbReference type="NCBI Taxonomy" id="1920169"/>
    <lineage>
        <taxon>Bacteria</taxon>
        <taxon>Pseudomonadati</taxon>
        <taxon>Pseudomonadota</taxon>
        <taxon>Gammaproteobacteria</taxon>
        <taxon>Lysobacterales</taxon>
        <taxon>Rhodanobacteraceae</taxon>
        <taxon>Dyella</taxon>
    </lineage>
</organism>
<dbReference type="Gene3D" id="1.10.287.1260">
    <property type="match status" value="1"/>
</dbReference>
<evidence type="ECO:0000256" key="1">
    <source>
        <dbReference type="ARBA" id="ARBA00004651"/>
    </source>
</evidence>
<dbReference type="SUPFAM" id="SSF82689">
    <property type="entry name" value="Mechanosensitive channel protein MscS (YggB), C-terminal domain"/>
    <property type="match status" value="1"/>
</dbReference>
<dbReference type="Gene3D" id="3.30.70.100">
    <property type="match status" value="1"/>
</dbReference>
<feature type="domain" description="Mechanosensitive ion channel MscS C-terminal" evidence="9">
    <location>
        <begin position="180"/>
        <end position="261"/>
    </location>
</feature>
<dbReference type="PANTHER" id="PTHR30221">
    <property type="entry name" value="SMALL-CONDUCTANCE MECHANOSENSITIVE CHANNEL"/>
    <property type="match status" value="1"/>
</dbReference>
<sequence>MFDHLLQLSLDDLSALLKQHGPKWLGALIVLLIGMWLSARLANLLQRAMQRAQVDPTLSGFLRNLMYGVLLIVLAVMVLQTAGVPGAPLLAALGAGGIAIGLALQGSLSNLAWGVLLIIFRPFRVGDFIRAGGVEGSVESINLMHTQLVMSDNREAVVPNAKIGGDAIINFNRRGTRRFELRVGIGYGDDIGKAIAVANRLFEADARILKDPAPTVWTDSLGDSAVYLLLRAYTRTTDFWPAQTDFLRALKEGFDAAGISIPYPQRDVHIVGKSVAHE</sequence>
<comment type="subcellular location">
    <subcellularLocation>
        <location evidence="7">Cell inner membrane</location>
        <topology evidence="7">Multi-pass membrane protein</topology>
    </subcellularLocation>
    <subcellularLocation>
        <location evidence="1">Cell membrane</location>
        <topology evidence="1">Multi-pass membrane protein</topology>
    </subcellularLocation>
</comment>
<dbReference type="InterPro" id="IPR006685">
    <property type="entry name" value="MscS_channel_2nd"/>
</dbReference>
<dbReference type="InterPro" id="IPR023408">
    <property type="entry name" value="MscS_beta-dom_sf"/>
</dbReference>
<keyword evidence="7" id="KW-0813">Transport</keyword>
<keyword evidence="6 7" id="KW-0472">Membrane</keyword>
<comment type="subunit">
    <text evidence="7">Homoheptamer.</text>
</comment>
<dbReference type="RefSeq" id="WP_126673606.1">
    <property type="nucleotide sequence ID" value="NZ_RYZR01000005.1"/>
</dbReference>
<feature type="domain" description="Mechanosensitive ion channel MscS" evidence="8">
    <location>
        <begin position="107"/>
        <end position="173"/>
    </location>
</feature>
<dbReference type="GO" id="GO:0005886">
    <property type="term" value="C:plasma membrane"/>
    <property type="evidence" value="ECO:0007669"/>
    <property type="project" value="UniProtKB-SubCell"/>
</dbReference>
<keyword evidence="7" id="KW-0997">Cell inner membrane</keyword>
<comment type="function">
    <text evidence="7">Mechanosensitive channel that participates in the regulation of osmotic pressure changes within the cell, opening in response to stretch forces in the membrane lipid bilayer, without the need for other proteins. Contributes to normal resistance to hypoosmotic shock. Forms an ion channel of 1.0 nanosiemens conductance with a slight preference for anions.</text>
</comment>
<feature type="transmembrane region" description="Helical" evidence="7">
    <location>
        <begin position="89"/>
        <end position="120"/>
    </location>
</feature>
<name>A0A3S0S3Z6_9GAMM</name>
<feature type="transmembrane region" description="Helical" evidence="7">
    <location>
        <begin position="65"/>
        <end position="83"/>
    </location>
</feature>
<reference evidence="10 11" key="1">
    <citation type="submission" date="2018-12" db="EMBL/GenBank/DDBJ databases">
        <title>Dyella dinghuensis sp. nov. DHOA06 and Dyella choica sp. nov. 4M-K27, isolated from forest soil.</title>
        <authorList>
            <person name="Qiu L.-H."/>
            <person name="Gao Z.-H."/>
        </authorList>
    </citation>
    <scope>NUCLEOTIDE SEQUENCE [LARGE SCALE GENOMIC DNA]</scope>
    <source>
        <strain evidence="10 11">DHOA06</strain>
    </source>
</reference>
<comment type="caution">
    <text evidence="7">Lacks conserved residue(s) required for the propagation of feature annotation.</text>
</comment>
<keyword evidence="3" id="KW-1003">Cell membrane</keyword>
<dbReference type="InterPro" id="IPR049278">
    <property type="entry name" value="MS_channel_C"/>
</dbReference>
<keyword evidence="7" id="KW-0407">Ion channel</keyword>
<evidence type="ECO:0000256" key="3">
    <source>
        <dbReference type="ARBA" id="ARBA00022475"/>
    </source>
</evidence>
<dbReference type="InterPro" id="IPR011066">
    <property type="entry name" value="MscS_channel_C_sf"/>
</dbReference>
<evidence type="ECO:0000256" key="4">
    <source>
        <dbReference type="ARBA" id="ARBA00022692"/>
    </source>
</evidence>
<evidence type="ECO:0000259" key="9">
    <source>
        <dbReference type="Pfam" id="PF21082"/>
    </source>
</evidence>
<keyword evidence="11" id="KW-1185">Reference proteome</keyword>
<dbReference type="PANTHER" id="PTHR30221:SF1">
    <property type="entry name" value="SMALL-CONDUCTANCE MECHANOSENSITIVE CHANNEL"/>
    <property type="match status" value="1"/>
</dbReference>
<gene>
    <name evidence="10" type="ORF">EKH79_09830</name>
</gene>
<feature type="transmembrane region" description="Helical" evidence="7">
    <location>
        <begin position="24"/>
        <end position="45"/>
    </location>
</feature>